<evidence type="ECO:0000313" key="1">
    <source>
        <dbReference type="EMBL" id="MBC5688142.1"/>
    </source>
</evidence>
<reference evidence="1" key="1">
    <citation type="submission" date="2020-08" db="EMBL/GenBank/DDBJ databases">
        <title>Genome public.</title>
        <authorList>
            <person name="Liu C."/>
            <person name="Sun Q."/>
        </authorList>
    </citation>
    <scope>NUCLEOTIDE SEQUENCE</scope>
    <source>
        <strain evidence="1">NSJ-55</strain>
    </source>
</reference>
<gene>
    <name evidence="1" type="ORF">H8S37_04235</name>
</gene>
<dbReference type="AlphaFoldDB" id="A0A923RR87"/>
<sequence length="67" mass="7575">MTDKERRMTYKNFISGKPEKSGNYVVKNKYGMVGTDDYTISGGGHWWNESNDGTTLYDPTSFKELGA</sequence>
<accession>A0A923RR87</accession>
<proteinExistence type="predicted"/>
<organism evidence="1 2">
    <name type="scientific">Mediterraneibacter hominis</name>
    <dbReference type="NCBI Taxonomy" id="2763054"/>
    <lineage>
        <taxon>Bacteria</taxon>
        <taxon>Bacillati</taxon>
        <taxon>Bacillota</taxon>
        <taxon>Clostridia</taxon>
        <taxon>Lachnospirales</taxon>
        <taxon>Lachnospiraceae</taxon>
        <taxon>Mediterraneibacter</taxon>
    </lineage>
</organism>
<evidence type="ECO:0000313" key="2">
    <source>
        <dbReference type="Proteomes" id="UP000652477"/>
    </source>
</evidence>
<keyword evidence="2" id="KW-1185">Reference proteome</keyword>
<dbReference type="RefSeq" id="WP_186874776.1">
    <property type="nucleotide sequence ID" value="NZ_JACOPF010000001.1"/>
</dbReference>
<protein>
    <submittedName>
        <fullName evidence="1">Uncharacterized protein</fullName>
    </submittedName>
</protein>
<dbReference type="EMBL" id="JACOPF010000001">
    <property type="protein sequence ID" value="MBC5688142.1"/>
    <property type="molecule type" value="Genomic_DNA"/>
</dbReference>
<comment type="caution">
    <text evidence="1">The sequence shown here is derived from an EMBL/GenBank/DDBJ whole genome shotgun (WGS) entry which is preliminary data.</text>
</comment>
<dbReference type="Proteomes" id="UP000652477">
    <property type="component" value="Unassembled WGS sequence"/>
</dbReference>
<name>A0A923RR87_9FIRM</name>